<keyword evidence="4" id="KW-1185">Reference proteome</keyword>
<accession>A0A8J6FRB4</accession>
<comment type="caution">
    <text evidence="3">The sequence shown here is derived from an EMBL/GenBank/DDBJ whole genome shotgun (WGS) entry which is preliminary data.</text>
</comment>
<evidence type="ECO:0000313" key="3">
    <source>
        <dbReference type="EMBL" id="KAG9492392.1"/>
    </source>
</evidence>
<feature type="chain" id="PRO_5035154099" description="Zinc finger HIT domain-containing protein" evidence="1">
    <location>
        <begin position="28"/>
        <end position="129"/>
    </location>
</feature>
<proteinExistence type="predicted"/>
<dbReference type="Proteomes" id="UP000770717">
    <property type="component" value="Unassembled WGS sequence"/>
</dbReference>
<name>A0A8J6FRB4_ELECQ</name>
<gene>
    <name evidence="3" type="ORF">GDO78_000736</name>
</gene>
<evidence type="ECO:0000313" key="4">
    <source>
        <dbReference type="Proteomes" id="UP000770717"/>
    </source>
</evidence>
<evidence type="ECO:0000256" key="1">
    <source>
        <dbReference type="SAM" id="SignalP"/>
    </source>
</evidence>
<evidence type="ECO:0000259" key="2">
    <source>
        <dbReference type="Pfam" id="PF21373"/>
    </source>
</evidence>
<sequence length="129" mass="14342">MGGKGGGHLCLHNVVVLPFCILEECVPQEAPSPSGLTRLPDVWPTRDDLLGQDDDSDTVPSQKLMLLGSSQELKALLLNTHLRGLLVTLDQTENKDEALKKYMQEPLFVEFADKCRVLVDVEEENLFPK</sequence>
<protein>
    <recommendedName>
        <fullName evidence="2">Zinc finger HIT domain-containing protein</fullName>
    </recommendedName>
</protein>
<feature type="domain" description="Zinc finger HIT" evidence="2">
    <location>
        <begin position="62"/>
        <end position="116"/>
    </location>
</feature>
<dbReference type="InterPro" id="IPR048371">
    <property type="entry name" value="ZNHIT3_C"/>
</dbReference>
<reference evidence="3" key="1">
    <citation type="thesis" date="2020" institute="ProQuest LLC" country="789 East Eisenhower Parkway, Ann Arbor, MI, USA">
        <title>Comparative Genomics and Chromosome Evolution.</title>
        <authorList>
            <person name="Mudd A.B."/>
        </authorList>
    </citation>
    <scope>NUCLEOTIDE SEQUENCE</scope>
    <source>
        <strain evidence="3">HN-11 Male</strain>
        <tissue evidence="3">Kidney and liver</tissue>
    </source>
</reference>
<dbReference type="AlphaFoldDB" id="A0A8J6FRB4"/>
<dbReference type="OrthoDB" id="18412at2759"/>
<keyword evidence="1" id="KW-0732">Signal</keyword>
<organism evidence="3 4">
    <name type="scientific">Eleutherodactylus coqui</name>
    <name type="common">Puerto Rican coqui</name>
    <dbReference type="NCBI Taxonomy" id="57060"/>
    <lineage>
        <taxon>Eukaryota</taxon>
        <taxon>Metazoa</taxon>
        <taxon>Chordata</taxon>
        <taxon>Craniata</taxon>
        <taxon>Vertebrata</taxon>
        <taxon>Euteleostomi</taxon>
        <taxon>Amphibia</taxon>
        <taxon>Batrachia</taxon>
        <taxon>Anura</taxon>
        <taxon>Neobatrachia</taxon>
        <taxon>Hyloidea</taxon>
        <taxon>Eleutherodactylidae</taxon>
        <taxon>Eleutherodactylinae</taxon>
        <taxon>Eleutherodactylus</taxon>
        <taxon>Eleutherodactylus</taxon>
    </lineage>
</organism>
<feature type="signal peptide" evidence="1">
    <location>
        <begin position="1"/>
        <end position="27"/>
    </location>
</feature>
<dbReference type="Pfam" id="PF21373">
    <property type="entry name" value="ZNHIT3_C"/>
    <property type="match status" value="1"/>
</dbReference>
<dbReference type="EMBL" id="WNTK01000001">
    <property type="protein sequence ID" value="KAG9492392.1"/>
    <property type="molecule type" value="Genomic_DNA"/>
</dbReference>